<keyword evidence="6" id="KW-0966">Cell projection</keyword>
<organism evidence="6 7">
    <name type="scientific">Neoaquamicrobium sediminum</name>
    <dbReference type="NCBI Taxonomy" id="1849104"/>
    <lineage>
        <taxon>Bacteria</taxon>
        <taxon>Pseudomonadati</taxon>
        <taxon>Pseudomonadota</taxon>
        <taxon>Alphaproteobacteria</taxon>
        <taxon>Hyphomicrobiales</taxon>
        <taxon>Phyllobacteriaceae</taxon>
        <taxon>Neoaquamicrobium</taxon>
    </lineage>
</organism>
<evidence type="ECO:0000256" key="2">
    <source>
        <dbReference type="ARBA" id="ARBA00023143"/>
    </source>
</evidence>
<dbReference type="EMBL" id="JAZHFV010000009">
    <property type="protein sequence ID" value="MEX4010104.1"/>
    <property type="molecule type" value="Genomic_DNA"/>
</dbReference>
<dbReference type="Proteomes" id="UP001559025">
    <property type="component" value="Unassembled WGS sequence"/>
</dbReference>
<reference evidence="6 7" key="1">
    <citation type="submission" date="2024-01" db="EMBL/GenBank/DDBJ databases">
        <title>New evidence supports the origin of RcGTA from prophage.</title>
        <authorList>
            <person name="Xu Y."/>
            <person name="Liu B."/>
            <person name="Chen F."/>
        </authorList>
    </citation>
    <scope>NUCLEOTIDE SEQUENCE [LARGE SCALE GENOMIC DNA]</scope>
    <source>
        <strain evidence="6 7">CBW1107-2</strain>
    </source>
</reference>
<evidence type="ECO:0000259" key="5">
    <source>
        <dbReference type="Pfam" id="PF00700"/>
    </source>
</evidence>
<comment type="function">
    <text evidence="3">Flagellin is the subunit protein which polymerizes to form the filaments of bacterial flagella.</text>
</comment>
<dbReference type="PANTHER" id="PTHR42792">
    <property type="entry name" value="FLAGELLIN"/>
    <property type="match status" value="1"/>
</dbReference>
<keyword evidence="3" id="KW-0964">Secreted</keyword>
<comment type="caution">
    <text evidence="6">The sequence shown here is derived from an EMBL/GenBank/DDBJ whole genome shotgun (WGS) entry which is preliminary data.</text>
</comment>
<evidence type="ECO:0000313" key="6">
    <source>
        <dbReference type="EMBL" id="MEX4010104.1"/>
    </source>
</evidence>
<evidence type="ECO:0000256" key="3">
    <source>
        <dbReference type="RuleBase" id="RU362073"/>
    </source>
</evidence>
<dbReference type="InterPro" id="IPR001029">
    <property type="entry name" value="Flagellin_N"/>
</dbReference>
<dbReference type="SUPFAM" id="SSF64518">
    <property type="entry name" value="Phase 1 flagellin"/>
    <property type="match status" value="1"/>
</dbReference>
<dbReference type="InterPro" id="IPR046358">
    <property type="entry name" value="Flagellin_C"/>
</dbReference>
<sequence>MKVSFVSSQAITQAMRYQLLRMQSDLIVAQKEANTWRVADVGLALGARTGVSVSLNRDIERLNGLKDSNQLAASRLESTQLGLQQLTEAANDLLAAYTTGISGASDPAIIKQQADQVLGLMSSVLNSNLNGEHLFAGINTDVQPLNDFLDPASPNRAAFDTAFSTYFGFPPNDPAAAGITDAQMNDFLDNQAAPQFFGAGWDDWSNATDQQITSRITLTETAQTSVSANIPGFRKLAMAAAIVSATFDGSMSEAARTAALDRGIALLGEVVNDLANQQGATGITQQRIERANDRMSMQVDLFTESLTEMEGVDPAEASTRVNSLLAQIEISYSLTARLQQLSLLRYL</sequence>
<dbReference type="PANTHER" id="PTHR42792:SF1">
    <property type="entry name" value="FLAGELLAR HOOK-ASSOCIATED PROTEIN 3"/>
    <property type="match status" value="1"/>
</dbReference>
<dbReference type="Pfam" id="PF00669">
    <property type="entry name" value="Flagellin_N"/>
    <property type="match status" value="1"/>
</dbReference>
<comment type="similarity">
    <text evidence="1 3">Belongs to the bacterial flagellin family.</text>
</comment>
<dbReference type="Gene3D" id="1.20.1330.10">
    <property type="entry name" value="f41 fragment of flagellin, N-terminal domain"/>
    <property type="match status" value="1"/>
</dbReference>
<keyword evidence="2 3" id="KW-0975">Bacterial flagellum</keyword>
<gene>
    <name evidence="6" type="ORF">V1479_22550</name>
</gene>
<evidence type="ECO:0000259" key="4">
    <source>
        <dbReference type="Pfam" id="PF00669"/>
    </source>
</evidence>
<dbReference type="InterPro" id="IPR001492">
    <property type="entry name" value="Flagellin"/>
</dbReference>
<dbReference type="NCBIfam" id="NF004669">
    <property type="entry name" value="PRK06008.1"/>
    <property type="match status" value="1"/>
</dbReference>
<keyword evidence="6" id="KW-0969">Cilium</keyword>
<evidence type="ECO:0000256" key="1">
    <source>
        <dbReference type="ARBA" id="ARBA00005709"/>
    </source>
</evidence>
<evidence type="ECO:0000313" key="7">
    <source>
        <dbReference type="Proteomes" id="UP001559025"/>
    </source>
</evidence>
<dbReference type="RefSeq" id="WP_368804847.1">
    <property type="nucleotide sequence ID" value="NZ_JAZHFV010000009.1"/>
</dbReference>
<keyword evidence="7" id="KW-1185">Reference proteome</keyword>
<comment type="subcellular location">
    <subcellularLocation>
        <location evidence="3">Secreted</location>
    </subcellularLocation>
    <subcellularLocation>
        <location evidence="3">Bacterial flagellum</location>
    </subcellularLocation>
</comment>
<proteinExistence type="inferred from homology"/>
<dbReference type="Pfam" id="PF00700">
    <property type="entry name" value="Flagellin_C"/>
    <property type="match status" value="1"/>
</dbReference>
<feature type="domain" description="Flagellin N-terminal" evidence="4">
    <location>
        <begin position="6"/>
        <end position="140"/>
    </location>
</feature>
<name>A0ABV3WZR5_9HYPH</name>
<accession>A0ABV3WZR5</accession>
<keyword evidence="6" id="KW-0282">Flagellum</keyword>
<protein>
    <recommendedName>
        <fullName evidence="3">Flagellin</fullName>
    </recommendedName>
</protein>
<feature type="domain" description="Flagellin C-terminal" evidence="5">
    <location>
        <begin position="265"/>
        <end position="347"/>
    </location>
</feature>